<dbReference type="Proteomes" id="UP001596250">
    <property type="component" value="Unassembled WGS sequence"/>
</dbReference>
<dbReference type="SUPFAM" id="SSF140500">
    <property type="entry name" value="BAS1536-like"/>
    <property type="match status" value="1"/>
</dbReference>
<dbReference type="InterPro" id="IPR036638">
    <property type="entry name" value="HLH_DNA-bd_sf"/>
</dbReference>
<dbReference type="EMBL" id="JBHSQV010000036">
    <property type="protein sequence ID" value="MFC5986142.1"/>
    <property type="molecule type" value="Genomic_DNA"/>
</dbReference>
<dbReference type="RefSeq" id="WP_379893475.1">
    <property type="nucleotide sequence ID" value="NZ_CBCSCT010000001.1"/>
</dbReference>
<accession>A0ABW1IM70</accession>
<dbReference type="InterPro" id="IPR018540">
    <property type="entry name" value="Spo0E-like"/>
</dbReference>
<dbReference type="Pfam" id="PF09388">
    <property type="entry name" value="SpoOE-like"/>
    <property type="match status" value="1"/>
</dbReference>
<proteinExistence type="predicted"/>
<name>A0ABW1IM70_9BACL</name>
<keyword evidence="2" id="KW-1185">Reference proteome</keyword>
<organism evidence="1 2">
    <name type="scientific">Marinicrinis lubricantis</name>
    <dbReference type="NCBI Taxonomy" id="2086470"/>
    <lineage>
        <taxon>Bacteria</taxon>
        <taxon>Bacillati</taxon>
        <taxon>Bacillota</taxon>
        <taxon>Bacilli</taxon>
        <taxon>Bacillales</taxon>
        <taxon>Paenibacillaceae</taxon>
    </lineage>
</organism>
<comment type="caution">
    <text evidence="1">The sequence shown here is derived from an EMBL/GenBank/DDBJ whole genome shotgun (WGS) entry which is preliminary data.</text>
</comment>
<gene>
    <name evidence="1" type="ORF">ACFPXP_06815</name>
</gene>
<evidence type="ECO:0000313" key="2">
    <source>
        <dbReference type="Proteomes" id="UP001596250"/>
    </source>
</evidence>
<evidence type="ECO:0000313" key="1">
    <source>
        <dbReference type="EMBL" id="MFC5986142.1"/>
    </source>
</evidence>
<protein>
    <submittedName>
        <fullName evidence="1">Spo0E family sporulation regulatory protein-aspartic acid phosphatase</fullName>
    </submittedName>
</protein>
<sequence>MELWIGGSDIDDRQLQQLIVEIEVVREQLIQLSLQSGTIKDAKIIKKSEELDVLIVKYHKLQRASKKS</sequence>
<dbReference type="Gene3D" id="4.10.280.10">
    <property type="entry name" value="Helix-loop-helix DNA-binding domain"/>
    <property type="match status" value="1"/>
</dbReference>
<dbReference type="InterPro" id="IPR037208">
    <property type="entry name" value="Spo0E-like_sf"/>
</dbReference>
<reference evidence="2" key="1">
    <citation type="journal article" date="2019" name="Int. J. Syst. Evol. Microbiol.">
        <title>The Global Catalogue of Microorganisms (GCM) 10K type strain sequencing project: providing services to taxonomists for standard genome sequencing and annotation.</title>
        <authorList>
            <consortium name="The Broad Institute Genomics Platform"/>
            <consortium name="The Broad Institute Genome Sequencing Center for Infectious Disease"/>
            <person name="Wu L."/>
            <person name="Ma J."/>
        </authorList>
    </citation>
    <scope>NUCLEOTIDE SEQUENCE [LARGE SCALE GENOMIC DNA]</scope>
    <source>
        <strain evidence="2">CCM 8749</strain>
    </source>
</reference>